<keyword evidence="2 5" id="KW-0812">Transmembrane</keyword>
<name>V3ZU71_LOTGI</name>
<dbReference type="Pfam" id="PF07690">
    <property type="entry name" value="MFS_1"/>
    <property type="match status" value="1"/>
</dbReference>
<feature type="transmembrane region" description="Helical" evidence="5">
    <location>
        <begin position="248"/>
        <end position="267"/>
    </location>
</feature>
<evidence type="ECO:0008006" key="8">
    <source>
        <dbReference type="Google" id="ProtNLM"/>
    </source>
</evidence>
<dbReference type="AlphaFoldDB" id="V3ZU71"/>
<dbReference type="KEGG" id="lgi:LOTGIDRAFT_73586"/>
<dbReference type="PANTHER" id="PTHR23507">
    <property type="entry name" value="ZGC:174356"/>
    <property type="match status" value="1"/>
</dbReference>
<feature type="transmembrane region" description="Helical" evidence="5">
    <location>
        <begin position="318"/>
        <end position="337"/>
    </location>
</feature>
<protein>
    <recommendedName>
        <fullName evidence="8">Major facilitator superfamily (MFS) profile domain-containing protein</fullName>
    </recommendedName>
</protein>
<reference evidence="6 7" key="1">
    <citation type="journal article" date="2013" name="Nature">
        <title>Insights into bilaterian evolution from three spiralian genomes.</title>
        <authorList>
            <person name="Simakov O."/>
            <person name="Marletaz F."/>
            <person name="Cho S.J."/>
            <person name="Edsinger-Gonzales E."/>
            <person name="Havlak P."/>
            <person name="Hellsten U."/>
            <person name="Kuo D.H."/>
            <person name="Larsson T."/>
            <person name="Lv J."/>
            <person name="Arendt D."/>
            <person name="Savage R."/>
            <person name="Osoegawa K."/>
            <person name="de Jong P."/>
            <person name="Grimwood J."/>
            <person name="Chapman J.A."/>
            <person name="Shapiro H."/>
            <person name="Aerts A."/>
            <person name="Otillar R.P."/>
            <person name="Terry A.Y."/>
            <person name="Boore J.L."/>
            <person name="Grigoriev I.V."/>
            <person name="Lindberg D.R."/>
            <person name="Seaver E.C."/>
            <person name="Weisblat D.A."/>
            <person name="Putnam N.H."/>
            <person name="Rokhsar D.S."/>
        </authorList>
    </citation>
    <scope>NUCLEOTIDE SEQUENCE [LARGE SCALE GENOMIC DNA]</scope>
</reference>
<dbReference type="SUPFAM" id="SSF103473">
    <property type="entry name" value="MFS general substrate transporter"/>
    <property type="match status" value="1"/>
</dbReference>
<gene>
    <name evidence="6" type="ORF">LOTGIDRAFT_73586</name>
</gene>
<proteinExistence type="predicted"/>
<dbReference type="Gene3D" id="1.20.1250.20">
    <property type="entry name" value="MFS general substrate transporter like domains"/>
    <property type="match status" value="1"/>
</dbReference>
<evidence type="ECO:0000256" key="5">
    <source>
        <dbReference type="SAM" id="Phobius"/>
    </source>
</evidence>
<dbReference type="PANTHER" id="PTHR23507:SF1">
    <property type="entry name" value="FI18259P1-RELATED"/>
    <property type="match status" value="1"/>
</dbReference>
<evidence type="ECO:0000256" key="2">
    <source>
        <dbReference type="ARBA" id="ARBA00022692"/>
    </source>
</evidence>
<comment type="subcellular location">
    <subcellularLocation>
        <location evidence="1">Membrane</location>
        <topology evidence="1">Multi-pass membrane protein</topology>
    </subcellularLocation>
</comment>
<feature type="transmembrane region" description="Helical" evidence="5">
    <location>
        <begin position="193"/>
        <end position="215"/>
    </location>
</feature>
<feature type="transmembrane region" description="Helical" evidence="5">
    <location>
        <begin position="163"/>
        <end position="187"/>
    </location>
</feature>
<keyword evidence="7" id="KW-1185">Reference proteome</keyword>
<feature type="transmembrane region" description="Helical" evidence="5">
    <location>
        <begin position="7"/>
        <end position="26"/>
    </location>
</feature>
<evidence type="ECO:0000256" key="4">
    <source>
        <dbReference type="ARBA" id="ARBA00023136"/>
    </source>
</evidence>
<dbReference type="HOGENOM" id="CLU_028365_3_0_1"/>
<dbReference type="EMBL" id="KB203149">
    <property type="protein sequence ID" value="ESO86135.1"/>
    <property type="molecule type" value="Genomic_DNA"/>
</dbReference>
<dbReference type="GO" id="GO:0022857">
    <property type="term" value="F:transmembrane transporter activity"/>
    <property type="evidence" value="ECO:0007669"/>
    <property type="project" value="InterPro"/>
</dbReference>
<dbReference type="GeneID" id="20252091"/>
<dbReference type="GO" id="GO:0016020">
    <property type="term" value="C:membrane"/>
    <property type="evidence" value="ECO:0007669"/>
    <property type="project" value="UniProtKB-SubCell"/>
</dbReference>
<dbReference type="Proteomes" id="UP000030746">
    <property type="component" value="Unassembled WGS sequence"/>
</dbReference>
<dbReference type="CTD" id="20252091"/>
<dbReference type="InterPro" id="IPR011701">
    <property type="entry name" value="MFS"/>
</dbReference>
<feature type="non-terminal residue" evidence="6">
    <location>
        <position position="400"/>
    </location>
</feature>
<dbReference type="RefSeq" id="XP_009063095.1">
    <property type="nucleotide sequence ID" value="XM_009064847.1"/>
</dbReference>
<feature type="transmembrane region" description="Helical" evidence="5">
    <location>
        <begin position="100"/>
        <end position="121"/>
    </location>
</feature>
<evidence type="ECO:0000313" key="6">
    <source>
        <dbReference type="EMBL" id="ESO86135.1"/>
    </source>
</evidence>
<evidence type="ECO:0000256" key="3">
    <source>
        <dbReference type="ARBA" id="ARBA00022989"/>
    </source>
</evidence>
<feature type="transmembrane region" description="Helical" evidence="5">
    <location>
        <begin position="71"/>
        <end position="88"/>
    </location>
</feature>
<dbReference type="InterPro" id="IPR036259">
    <property type="entry name" value="MFS_trans_sf"/>
</dbReference>
<sequence length="400" mass="43474">FVVGFGIILYMLSAISIVPLTSQYIVSRLSLSLKVNNSTNISVVNVSNACNGSILGPEQIKIQKEASLLSLYYALTSGVAAIAINLILGPLSDFIGRRILFIIPIVGLFLKCVITSLIVYFDLNLNLMYLASAVDGLCGSYYAILVASFTYSADVTVPGKNRTVAIACMEGCLAVAASVGALSSGFLIKSTGYFYPVLMFAIAAAINLTLTFFCLPETLTEKKQPEKSPLYHIKKVFGFYFSNGSKRLLYSVLMGMFFFGVVVVLGRTSLETIYQLGEPFCWNSVKIGYFGALRLTVQFSCSILSIKFLQNYFKDEYISILSIPVVGIIGSSTVPIARSLMSKMTPPEKQGALFASIAIVETVCNSASNSLYNLVYNATVEHFKGAVWFMMAGFCIIAIM</sequence>
<accession>V3ZU71</accession>
<feature type="transmembrane region" description="Helical" evidence="5">
    <location>
        <begin position="127"/>
        <end position="151"/>
    </location>
</feature>
<keyword evidence="4 5" id="KW-0472">Membrane</keyword>
<feature type="non-terminal residue" evidence="6">
    <location>
        <position position="1"/>
    </location>
</feature>
<evidence type="ECO:0000313" key="7">
    <source>
        <dbReference type="Proteomes" id="UP000030746"/>
    </source>
</evidence>
<dbReference type="OrthoDB" id="419734at2759"/>
<evidence type="ECO:0000256" key="1">
    <source>
        <dbReference type="ARBA" id="ARBA00004141"/>
    </source>
</evidence>
<keyword evidence="3 5" id="KW-1133">Transmembrane helix</keyword>
<organism evidence="6 7">
    <name type="scientific">Lottia gigantea</name>
    <name type="common">Giant owl limpet</name>
    <dbReference type="NCBI Taxonomy" id="225164"/>
    <lineage>
        <taxon>Eukaryota</taxon>
        <taxon>Metazoa</taxon>
        <taxon>Spiralia</taxon>
        <taxon>Lophotrochozoa</taxon>
        <taxon>Mollusca</taxon>
        <taxon>Gastropoda</taxon>
        <taxon>Patellogastropoda</taxon>
        <taxon>Lottioidea</taxon>
        <taxon>Lottiidae</taxon>
        <taxon>Lottia</taxon>
    </lineage>
</organism>
<dbReference type="OMA" id="YIGRRIM"/>